<reference evidence="5 6" key="1">
    <citation type="submission" date="2019-04" db="EMBL/GenBank/DDBJ databases">
        <title>Microbes associate with the intestines of laboratory mice.</title>
        <authorList>
            <person name="Navarre W."/>
            <person name="Wong E."/>
            <person name="Huang K.C."/>
            <person name="Tropini C."/>
            <person name="Ng K."/>
            <person name="Yu B."/>
        </authorList>
    </citation>
    <scope>NUCLEOTIDE SEQUENCE [LARGE SCALE GENOMIC DNA]</scope>
    <source>
        <strain evidence="5 6">NM87_A27A</strain>
    </source>
</reference>
<accession>A0A4S4F558</accession>
<organism evidence="5 6">
    <name type="scientific">Bifidobacterium pseudolongum</name>
    <dbReference type="NCBI Taxonomy" id="1694"/>
    <lineage>
        <taxon>Bacteria</taxon>
        <taxon>Bacillati</taxon>
        <taxon>Actinomycetota</taxon>
        <taxon>Actinomycetes</taxon>
        <taxon>Bifidobacteriales</taxon>
        <taxon>Bifidobacteriaceae</taxon>
        <taxon>Bifidobacterium</taxon>
    </lineage>
</organism>
<dbReference type="EMBL" id="SSTF01000020">
    <property type="protein sequence ID" value="THG24860.1"/>
    <property type="molecule type" value="Genomic_DNA"/>
</dbReference>
<dbReference type="Gene3D" id="1.10.1070.20">
    <property type="match status" value="1"/>
</dbReference>
<keyword evidence="1" id="KW-0808">Transferase</keyword>
<dbReference type="Pfam" id="PF07804">
    <property type="entry name" value="HipA_C"/>
    <property type="match status" value="1"/>
</dbReference>
<evidence type="ECO:0000256" key="1">
    <source>
        <dbReference type="ARBA" id="ARBA00022679"/>
    </source>
</evidence>
<evidence type="ECO:0000313" key="5">
    <source>
        <dbReference type="EMBL" id="THG24860.1"/>
    </source>
</evidence>
<dbReference type="GO" id="GO:0016301">
    <property type="term" value="F:kinase activity"/>
    <property type="evidence" value="ECO:0007669"/>
    <property type="project" value="UniProtKB-KW"/>
</dbReference>
<evidence type="ECO:0000256" key="3">
    <source>
        <dbReference type="SAM" id="MobiDB-lite"/>
    </source>
</evidence>
<feature type="region of interest" description="Disordered" evidence="3">
    <location>
        <begin position="299"/>
        <end position="324"/>
    </location>
</feature>
<dbReference type="CDD" id="cd17792">
    <property type="entry name" value="CtkA"/>
    <property type="match status" value="1"/>
</dbReference>
<dbReference type="Proteomes" id="UP000306798">
    <property type="component" value="Unassembled WGS sequence"/>
</dbReference>
<dbReference type="Gene3D" id="3.30.200.120">
    <property type="match status" value="1"/>
</dbReference>
<evidence type="ECO:0000259" key="4">
    <source>
        <dbReference type="Pfam" id="PF07804"/>
    </source>
</evidence>
<comment type="caution">
    <text evidence="5">The sequence shown here is derived from an EMBL/GenBank/DDBJ whole genome shotgun (WGS) entry which is preliminary data.</text>
</comment>
<feature type="domain" description="HipA-like C-terminal" evidence="4">
    <location>
        <begin position="16"/>
        <end position="238"/>
    </location>
</feature>
<dbReference type="InterPro" id="IPR012893">
    <property type="entry name" value="HipA-like_C"/>
</dbReference>
<dbReference type="AlphaFoldDB" id="A0A4S4F558"/>
<name>A0A4S4F558_9BIFI</name>
<gene>
    <name evidence="5" type="ORF">E5991_07220</name>
</gene>
<proteinExistence type="predicted"/>
<evidence type="ECO:0000256" key="2">
    <source>
        <dbReference type="ARBA" id="ARBA00022777"/>
    </source>
</evidence>
<evidence type="ECO:0000313" key="6">
    <source>
        <dbReference type="Proteomes" id="UP000306798"/>
    </source>
</evidence>
<keyword evidence="2" id="KW-0418">Kinase</keyword>
<feature type="compositionally biased region" description="Basic residues" evidence="3">
    <location>
        <begin position="315"/>
        <end position="324"/>
    </location>
</feature>
<feature type="compositionally biased region" description="Basic and acidic residues" evidence="3">
    <location>
        <begin position="299"/>
        <end position="314"/>
    </location>
</feature>
<protein>
    <submittedName>
        <fullName evidence="5">Oxysterol-binding protein 1</fullName>
    </submittedName>
</protein>
<sequence>MHDFSQQDLKVSVYDGAAEKRTMYLGDRRYMVKFGYTLDEDKLNSSRTAYINTPVNEFIGSSVFAAAGFDTQKVLLGTYRGHSVVACEDFMQDRGPGDRLIHFKQLEISMPGESGRSKARPEWDFVRHVIEDSPDLDALRGRTMERFLRMTCVDALIGNFDRHSNNWGFITDARSNIIDLAPIYDCGSSLVPHLSEDEMRARLADPSLMREANLTSPTMSMNVHGKRRKYAYFLLSDQARDFRRELIDLWPRISKDITDRVIDNVPGIDDLHRDFYRATLDARREYVLKPALHLALEETRAEPEIHPPAADDGKRTHRHRRHAR</sequence>